<evidence type="ECO:0000256" key="1">
    <source>
        <dbReference type="ARBA" id="ARBA00022448"/>
    </source>
</evidence>
<dbReference type="InterPro" id="IPR027417">
    <property type="entry name" value="P-loop_NTPase"/>
</dbReference>
<feature type="compositionally biased region" description="Low complexity" evidence="4">
    <location>
        <begin position="236"/>
        <end position="245"/>
    </location>
</feature>
<evidence type="ECO:0000256" key="2">
    <source>
        <dbReference type="ARBA" id="ARBA00022741"/>
    </source>
</evidence>
<dbReference type="EMBL" id="AOFD01000005">
    <property type="protein sequence ID" value="ELT45672.1"/>
    <property type="molecule type" value="Genomic_DNA"/>
</dbReference>
<dbReference type="AlphaFoldDB" id="L8TSH8"/>
<dbReference type="Proteomes" id="UP000011189">
    <property type="component" value="Unassembled WGS sequence"/>
</dbReference>
<name>L8TSH8_9MICC</name>
<dbReference type="InterPro" id="IPR051782">
    <property type="entry name" value="ABC_Transporter_VariousFunc"/>
</dbReference>
<feature type="domain" description="ABC transporter" evidence="5">
    <location>
        <begin position="1"/>
        <end position="220"/>
    </location>
</feature>
<dbReference type="PROSITE" id="PS00211">
    <property type="entry name" value="ABC_TRANSPORTER_1"/>
    <property type="match status" value="1"/>
</dbReference>
<dbReference type="PANTHER" id="PTHR42939:SF1">
    <property type="entry name" value="ABC TRANSPORTER ATP-BINDING PROTEIN ALBC-RELATED"/>
    <property type="match status" value="1"/>
</dbReference>
<feature type="compositionally biased region" description="Basic residues" evidence="4">
    <location>
        <begin position="291"/>
        <end position="314"/>
    </location>
</feature>
<evidence type="ECO:0000259" key="5">
    <source>
        <dbReference type="PROSITE" id="PS50893"/>
    </source>
</evidence>
<keyword evidence="3" id="KW-0067">ATP-binding</keyword>
<dbReference type="GO" id="GO:0005524">
    <property type="term" value="F:ATP binding"/>
    <property type="evidence" value="ECO:0007669"/>
    <property type="project" value="UniProtKB-KW"/>
</dbReference>
<feature type="compositionally biased region" description="Basic residues" evidence="4">
    <location>
        <begin position="343"/>
        <end position="359"/>
    </location>
</feature>
<dbReference type="Gene3D" id="3.40.50.300">
    <property type="entry name" value="P-loop containing nucleotide triphosphate hydrolases"/>
    <property type="match status" value="1"/>
</dbReference>
<protein>
    <submittedName>
        <fullName evidence="6">ABC-type multidrug transporter, ATPase component</fullName>
    </submittedName>
</protein>
<feature type="compositionally biased region" description="Low complexity" evidence="4">
    <location>
        <begin position="263"/>
        <end position="290"/>
    </location>
</feature>
<dbReference type="PANTHER" id="PTHR42939">
    <property type="entry name" value="ABC TRANSPORTER ATP-BINDING PROTEIN ALBC-RELATED"/>
    <property type="match status" value="1"/>
</dbReference>
<dbReference type="SMART" id="SM00382">
    <property type="entry name" value="AAA"/>
    <property type="match status" value="1"/>
</dbReference>
<keyword evidence="2" id="KW-0547">Nucleotide-binding</keyword>
<dbReference type="PATRIC" id="fig|683150.5.peg.582"/>
<reference evidence="7" key="1">
    <citation type="journal article" date="2013" name="Genome Announc.">
        <title>Draft Genome Sequence of the 2-Chloro-4-Nitrophenol-Degrading Bacterium Arthrobacter sp. Strain SJCon.</title>
        <authorList>
            <person name="Vikram S."/>
            <person name="Kumar S."/>
            <person name="Vaidya B."/>
            <person name="Pinnaka A.K."/>
            <person name="Raghava G.P."/>
        </authorList>
    </citation>
    <scope>NUCLEOTIDE SEQUENCE [LARGE SCALE GENOMIC DNA]</scope>
    <source>
        <strain evidence="7">SJCon</strain>
    </source>
</reference>
<evidence type="ECO:0000256" key="4">
    <source>
        <dbReference type="SAM" id="MobiDB-lite"/>
    </source>
</evidence>
<keyword evidence="1" id="KW-0813">Transport</keyword>
<dbReference type="GO" id="GO:0016887">
    <property type="term" value="F:ATP hydrolysis activity"/>
    <property type="evidence" value="ECO:0007669"/>
    <property type="project" value="InterPro"/>
</dbReference>
<evidence type="ECO:0000256" key="3">
    <source>
        <dbReference type="ARBA" id="ARBA00022840"/>
    </source>
</evidence>
<sequence>MKNFGRTAALAGLDLTVMPGEVHGFLGPNGAGKSTTLRILLGLIRPTSGTARVFGIDPWAEPVRAHREVAYVPGDVTFWPNLSGGEVIDLLAGLRGGADETLRRQLIEEFDFDPRRKARTYSKGNRQKAALIAAFSRRARLYLLDEPSSGLDPVMDAVFRRHVRRVTGEGATVLLSSHILAEVEQLCDRVTIIRSGIAVESGTLAELRHLTRTRFRITATVQPDVLAALQASTTSALTGTPSSSTPMPPTSAPCWTRSRRRASPALLPRRPPSRSCSCGTTATSRTGSRARPSRFRPSRPKPNRPRPNRPRPSRARCSDARRPAPGTAPGTPRPRSPCGVDTRHRRAGVRRRHRHHHPVRGGYRAGRPGCRGSSQPGVPVPARPPGRHQLRRGHLLPGVFLHRGAGRADGRVPGSPAHAGG</sequence>
<feature type="region of interest" description="Disordered" evidence="4">
    <location>
        <begin position="236"/>
        <end position="390"/>
    </location>
</feature>
<accession>L8TSH8</accession>
<dbReference type="InterPro" id="IPR017871">
    <property type="entry name" value="ABC_transporter-like_CS"/>
</dbReference>
<dbReference type="SUPFAM" id="SSF52540">
    <property type="entry name" value="P-loop containing nucleoside triphosphate hydrolases"/>
    <property type="match status" value="1"/>
</dbReference>
<organism evidence="6 7">
    <name type="scientific">Arthrobacter nitrophenolicus</name>
    <dbReference type="NCBI Taxonomy" id="683150"/>
    <lineage>
        <taxon>Bacteria</taxon>
        <taxon>Bacillati</taxon>
        <taxon>Actinomycetota</taxon>
        <taxon>Actinomycetes</taxon>
        <taxon>Micrococcales</taxon>
        <taxon>Micrococcaceae</taxon>
        <taxon>Arthrobacter</taxon>
    </lineage>
</organism>
<dbReference type="Pfam" id="PF00005">
    <property type="entry name" value="ABC_tran"/>
    <property type="match status" value="1"/>
</dbReference>
<proteinExistence type="predicted"/>
<comment type="caution">
    <text evidence="6">The sequence shown here is derived from an EMBL/GenBank/DDBJ whole genome shotgun (WGS) entry which is preliminary data.</text>
</comment>
<gene>
    <name evidence="6" type="ORF">G205_02891</name>
</gene>
<evidence type="ECO:0000313" key="6">
    <source>
        <dbReference type="EMBL" id="ELT45672.1"/>
    </source>
</evidence>
<keyword evidence="7" id="KW-1185">Reference proteome</keyword>
<dbReference type="InterPro" id="IPR003439">
    <property type="entry name" value="ABC_transporter-like_ATP-bd"/>
</dbReference>
<evidence type="ECO:0000313" key="7">
    <source>
        <dbReference type="Proteomes" id="UP000011189"/>
    </source>
</evidence>
<dbReference type="CDD" id="cd03230">
    <property type="entry name" value="ABC_DR_subfamily_A"/>
    <property type="match status" value="1"/>
</dbReference>
<dbReference type="PROSITE" id="PS50893">
    <property type="entry name" value="ABC_TRANSPORTER_2"/>
    <property type="match status" value="1"/>
</dbReference>
<dbReference type="InterPro" id="IPR003593">
    <property type="entry name" value="AAA+_ATPase"/>
</dbReference>